<protein>
    <submittedName>
        <fullName evidence="2">Uncharacterized protein</fullName>
    </submittedName>
</protein>
<keyword evidence="1" id="KW-0472">Membrane</keyword>
<dbReference type="Proteomes" id="UP000708208">
    <property type="component" value="Unassembled WGS sequence"/>
</dbReference>
<dbReference type="EMBL" id="CAJVCH010333738">
    <property type="protein sequence ID" value="CAG7815031.1"/>
    <property type="molecule type" value="Genomic_DNA"/>
</dbReference>
<evidence type="ECO:0000313" key="2">
    <source>
        <dbReference type="EMBL" id="CAG7815031.1"/>
    </source>
</evidence>
<gene>
    <name evidence="2" type="ORF">AFUS01_LOCUS25736</name>
</gene>
<feature type="transmembrane region" description="Helical" evidence="1">
    <location>
        <begin position="81"/>
        <end position="108"/>
    </location>
</feature>
<evidence type="ECO:0000256" key="1">
    <source>
        <dbReference type="SAM" id="Phobius"/>
    </source>
</evidence>
<accession>A0A8J2KJY4</accession>
<sequence length="110" mass="12048">MKMMMGAGDFENSSSSDWNFSSMRKRAEQVFYISTTEFTNRETDSLTEYHNLSDQVNLLGQSNIGGTIGFGIPDSPAAITVVNYCFGIILIIIGITGTSGNALVLYVFTR</sequence>
<evidence type="ECO:0000313" key="3">
    <source>
        <dbReference type="Proteomes" id="UP000708208"/>
    </source>
</evidence>
<organism evidence="2 3">
    <name type="scientific">Allacma fusca</name>
    <dbReference type="NCBI Taxonomy" id="39272"/>
    <lineage>
        <taxon>Eukaryota</taxon>
        <taxon>Metazoa</taxon>
        <taxon>Ecdysozoa</taxon>
        <taxon>Arthropoda</taxon>
        <taxon>Hexapoda</taxon>
        <taxon>Collembola</taxon>
        <taxon>Symphypleona</taxon>
        <taxon>Sminthuridae</taxon>
        <taxon>Allacma</taxon>
    </lineage>
</organism>
<keyword evidence="1" id="KW-1133">Transmembrane helix</keyword>
<keyword evidence="1" id="KW-0812">Transmembrane</keyword>
<comment type="caution">
    <text evidence="2">The sequence shown here is derived from an EMBL/GenBank/DDBJ whole genome shotgun (WGS) entry which is preliminary data.</text>
</comment>
<keyword evidence="3" id="KW-1185">Reference proteome</keyword>
<reference evidence="2" key="1">
    <citation type="submission" date="2021-06" db="EMBL/GenBank/DDBJ databases">
        <authorList>
            <person name="Hodson N. C."/>
            <person name="Mongue J. A."/>
            <person name="Jaron S. K."/>
        </authorList>
    </citation>
    <scope>NUCLEOTIDE SEQUENCE</scope>
</reference>
<dbReference type="AlphaFoldDB" id="A0A8J2KJY4"/>
<proteinExistence type="predicted"/>
<name>A0A8J2KJY4_9HEXA</name>